<accession>A0A4P7BWD5</accession>
<evidence type="ECO:0000256" key="1">
    <source>
        <dbReference type="ARBA" id="ARBA00000971"/>
    </source>
</evidence>
<evidence type="ECO:0000256" key="5">
    <source>
        <dbReference type="PROSITE-ProRule" id="PRU00278"/>
    </source>
</evidence>
<gene>
    <name evidence="8" type="ORF">E3U44_02675</name>
</gene>
<dbReference type="InterPro" id="IPR027304">
    <property type="entry name" value="Trigger_fact/SurA_dom_sf"/>
</dbReference>
<evidence type="ECO:0000256" key="4">
    <source>
        <dbReference type="ARBA" id="ARBA00023110"/>
    </source>
</evidence>
<dbReference type="EC" id="5.2.1.8" evidence="3"/>
<dbReference type="PROSITE" id="PS50198">
    <property type="entry name" value="PPIC_PPIASE_2"/>
    <property type="match status" value="1"/>
</dbReference>
<dbReference type="RefSeq" id="WP_134356543.1">
    <property type="nucleotide sequence ID" value="NZ_CP038033.1"/>
</dbReference>
<dbReference type="AlphaFoldDB" id="A0A4P7BWD5"/>
<feature type="domain" description="PpiC" evidence="7">
    <location>
        <begin position="146"/>
        <end position="246"/>
    </location>
</feature>
<dbReference type="SUPFAM" id="SSF54534">
    <property type="entry name" value="FKBP-like"/>
    <property type="match status" value="1"/>
</dbReference>
<name>A0A4P7BWD5_9GAMM</name>
<dbReference type="GO" id="GO:0003755">
    <property type="term" value="F:peptidyl-prolyl cis-trans isomerase activity"/>
    <property type="evidence" value="ECO:0007669"/>
    <property type="project" value="UniProtKB-KW"/>
</dbReference>
<dbReference type="EMBL" id="CP038033">
    <property type="protein sequence ID" value="QBQ53529.1"/>
    <property type="molecule type" value="Genomic_DNA"/>
</dbReference>
<dbReference type="OrthoDB" id="9812372at2"/>
<keyword evidence="5 8" id="KW-0413">Isomerase</keyword>
<dbReference type="PANTHER" id="PTHR47245">
    <property type="entry name" value="PEPTIDYLPROLYL ISOMERASE"/>
    <property type="match status" value="1"/>
</dbReference>
<protein>
    <recommendedName>
        <fullName evidence="3">peptidylprolyl isomerase</fullName>
        <ecNumber evidence="3">5.2.1.8</ecNumber>
    </recommendedName>
</protein>
<feature type="region of interest" description="Disordered" evidence="6">
    <location>
        <begin position="292"/>
        <end position="318"/>
    </location>
</feature>
<evidence type="ECO:0000256" key="6">
    <source>
        <dbReference type="SAM" id="MobiDB-lite"/>
    </source>
</evidence>
<dbReference type="SUPFAM" id="SSF109998">
    <property type="entry name" value="Triger factor/SurA peptide-binding domain-like"/>
    <property type="match status" value="1"/>
</dbReference>
<evidence type="ECO:0000256" key="3">
    <source>
        <dbReference type="ARBA" id="ARBA00013194"/>
    </source>
</evidence>
<dbReference type="Proteomes" id="UP000294325">
    <property type="component" value="Chromosome"/>
</dbReference>
<reference evidence="8 9" key="1">
    <citation type="submission" date="2019-03" db="EMBL/GenBank/DDBJ databases">
        <title>The genome sequence of Nitrosococcus wardiae strain D1FHST reveals the archetypal metabolic capacity of ammonia-oxidizing Gammaproteobacteria.</title>
        <authorList>
            <person name="Wang L."/>
            <person name="Lim C.K."/>
            <person name="Hanson T.E."/>
            <person name="Dang H."/>
            <person name="Klotz M.G."/>
        </authorList>
    </citation>
    <scope>NUCLEOTIDE SEQUENCE [LARGE SCALE GENOMIC DNA]</scope>
    <source>
        <strain evidence="8 9">D1FHS</strain>
    </source>
</reference>
<dbReference type="InterPro" id="IPR000297">
    <property type="entry name" value="PPIase_PpiC"/>
</dbReference>
<comment type="similarity">
    <text evidence="2">Belongs to the PpiC/parvulin rotamase family.</text>
</comment>
<evidence type="ECO:0000313" key="8">
    <source>
        <dbReference type="EMBL" id="QBQ53529.1"/>
    </source>
</evidence>
<evidence type="ECO:0000256" key="2">
    <source>
        <dbReference type="ARBA" id="ARBA00007656"/>
    </source>
</evidence>
<dbReference type="Pfam" id="PF13616">
    <property type="entry name" value="Rotamase_3"/>
    <property type="match status" value="1"/>
</dbReference>
<proteinExistence type="inferred from homology"/>
<dbReference type="PANTHER" id="PTHR47245:SF2">
    <property type="entry name" value="PEPTIDYL-PROLYL CIS-TRANS ISOMERASE HP_0175-RELATED"/>
    <property type="match status" value="1"/>
</dbReference>
<dbReference type="InterPro" id="IPR046357">
    <property type="entry name" value="PPIase_dom_sf"/>
</dbReference>
<dbReference type="Gene3D" id="3.10.50.40">
    <property type="match status" value="1"/>
</dbReference>
<dbReference type="KEGG" id="nwr:E3U44_02675"/>
<keyword evidence="4 5" id="KW-0697">Rotamase</keyword>
<evidence type="ECO:0000259" key="7">
    <source>
        <dbReference type="PROSITE" id="PS50198"/>
    </source>
</evidence>
<comment type="catalytic activity">
    <reaction evidence="1">
        <text>[protein]-peptidylproline (omega=180) = [protein]-peptidylproline (omega=0)</text>
        <dbReference type="Rhea" id="RHEA:16237"/>
        <dbReference type="Rhea" id="RHEA-COMP:10747"/>
        <dbReference type="Rhea" id="RHEA-COMP:10748"/>
        <dbReference type="ChEBI" id="CHEBI:83833"/>
        <dbReference type="ChEBI" id="CHEBI:83834"/>
        <dbReference type="EC" id="5.2.1.8"/>
    </reaction>
</comment>
<keyword evidence="9" id="KW-1185">Reference proteome</keyword>
<dbReference type="InterPro" id="IPR050245">
    <property type="entry name" value="PrsA_foldase"/>
</dbReference>
<sequence>MHEIFNLRGLASILIGLVAMAFEVGAAKPEKEVLIRYGDVVVTGADYRAELATVPEQYRANVDASGERIHQLLDKIFVYRVLAQEAREQGLDQNPLIQQRAKLEVEEILGKARLRQLREQALADNPDFEALARERYQANTEQYQLPEQVKVSHILIKAEERSEEEAKQLVEKVRKLALTEEKPFAELAVEYSEDSSVKRNKGDLGFIARGNTVKPFEEAAFALQQPGDLSPVVKSRFGFHIIRLEERQPARTQSFEQVKDKLVQQAQQTYLNKVVQTHLNQIRNAEGIQMNRKAWQNLKQGSPGQRSPEATPASNSGD</sequence>
<organism evidence="8 9">
    <name type="scientific">Nitrosococcus wardiae</name>
    <dbReference type="NCBI Taxonomy" id="1814290"/>
    <lineage>
        <taxon>Bacteria</taxon>
        <taxon>Pseudomonadati</taxon>
        <taxon>Pseudomonadota</taxon>
        <taxon>Gammaproteobacteria</taxon>
        <taxon>Chromatiales</taxon>
        <taxon>Chromatiaceae</taxon>
        <taxon>Nitrosococcus</taxon>
    </lineage>
</organism>
<evidence type="ECO:0000313" key="9">
    <source>
        <dbReference type="Proteomes" id="UP000294325"/>
    </source>
</evidence>